<evidence type="ECO:0000259" key="4">
    <source>
        <dbReference type="SMART" id="SM00984"/>
    </source>
</evidence>
<dbReference type="Pfam" id="PF00984">
    <property type="entry name" value="UDPG_MGDP_dh"/>
    <property type="match status" value="1"/>
</dbReference>
<dbReference type="GO" id="GO:0051287">
    <property type="term" value="F:NAD binding"/>
    <property type="evidence" value="ECO:0007669"/>
    <property type="project" value="InterPro"/>
</dbReference>
<feature type="domain" description="UDP-glucose/GDP-mannose dehydrogenase C-terminal" evidence="4">
    <location>
        <begin position="322"/>
        <end position="417"/>
    </location>
</feature>
<comment type="caution">
    <text evidence="5">The sequence shown here is derived from an EMBL/GenBank/DDBJ whole genome shotgun (WGS) entry which is preliminary data.</text>
</comment>
<dbReference type="EMBL" id="JACCFO010000001">
    <property type="protein sequence ID" value="NYI97736.1"/>
    <property type="molecule type" value="Genomic_DNA"/>
</dbReference>
<dbReference type="InterPro" id="IPR014027">
    <property type="entry name" value="UDP-Glc/GDP-Man_DH_C"/>
</dbReference>
<evidence type="ECO:0000256" key="3">
    <source>
        <dbReference type="PIRNR" id="PIRNR000124"/>
    </source>
</evidence>
<evidence type="ECO:0000256" key="2">
    <source>
        <dbReference type="ARBA" id="ARBA00023027"/>
    </source>
</evidence>
<comment type="similarity">
    <text evidence="3">Belongs to the UDP-glucose/GDP-mannose dehydrogenase family.</text>
</comment>
<reference evidence="5 6" key="1">
    <citation type="submission" date="2020-07" db="EMBL/GenBank/DDBJ databases">
        <title>Sequencing the genomes of 1000 actinobacteria strains.</title>
        <authorList>
            <person name="Klenk H.-P."/>
        </authorList>
    </citation>
    <scope>NUCLEOTIDE SEQUENCE [LARGE SCALE GENOMIC DNA]</scope>
    <source>
        <strain evidence="5 6">DSM 45927</strain>
    </source>
</reference>
<dbReference type="GO" id="GO:0000271">
    <property type="term" value="P:polysaccharide biosynthetic process"/>
    <property type="evidence" value="ECO:0007669"/>
    <property type="project" value="InterPro"/>
</dbReference>
<dbReference type="InterPro" id="IPR036291">
    <property type="entry name" value="NAD(P)-bd_dom_sf"/>
</dbReference>
<evidence type="ECO:0000313" key="6">
    <source>
        <dbReference type="Proteomes" id="UP000575985"/>
    </source>
</evidence>
<dbReference type="SUPFAM" id="SSF48179">
    <property type="entry name" value="6-phosphogluconate dehydrogenase C-terminal domain-like"/>
    <property type="match status" value="1"/>
</dbReference>
<dbReference type="PANTHER" id="PTHR43491">
    <property type="entry name" value="UDP-N-ACETYL-D-MANNOSAMINE DEHYDROGENASE"/>
    <property type="match status" value="1"/>
</dbReference>
<dbReference type="InterPro" id="IPR014026">
    <property type="entry name" value="UDP-Glc/GDP-Man_DH_dimer"/>
</dbReference>
<dbReference type="InterPro" id="IPR028359">
    <property type="entry name" value="UDP_ManNAc/GlcNAc_DH"/>
</dbReference>
<accession>A0A853BSN7</accession>
<gene>
    <name evidence="5" type="ORF">HNR12_004013</name>
</gene>
<dbReference type="InterPro" id="IPR036220">
    <property type="entry name" value="UDP-Glc/GDP-Man_DH_C_sf"/>
</dbReference>
<dbReference type="SMART" id="SM00984">
    <property type="entry name" value="UDPG_MGDP_dh_C"/>
    <property type="match status" value="1"/>
</dbReference>
<dbReference type="PIRSF" id="PIRSF500136">
    <property type="entry name" value="UDP_ManNAc_DH"/>
    <property type="match status" value="1"/>
</dbReference>
<sequence>MDVATSTSDLVVIGLGYVGLPLAHQATRSGLTVTGLDVSAPVVEGLNAGRSHVDDLDSADIAEMREGGFTATTDASVIAGARNVVICVPTPLSAEGGPDLGAVTGAARSIAAHLSPGTLVVLESTTYPGTTEEVVRPLLEDSGLVAGADFHLAFSPERIDPGNPTYGVANTPKVVGGLTERCGEVAAAFYGRFIENVVRARGTREAEMAKLLENTYRHVNIALVNEMAIFCQEMGVDLWDSIACAATKPFGFQAFYPGPGVGGHCIPIDPNYLSYKVKTLGYPFRFVELAQEINARMPSYVLQRAQEMLNDAGLALSRSRVLLLGVTYKADIADQRESPARPVARKLAEKGATLTYHDPHVEEWSINGEPLPRATDLEQAMAEADLTILLTDHSAYTPKLLTENARMLLDTRGVLRRLDPQAVADHRRTTAVIERDGIQVL</sequence>
<protein>
    <submittedName>
        <fullName evidence="5">Nucleotide sugar dehydrogenase</fullName>
    </submittedName>
</protein>
<organism evidence="5 6">
    <name type="scientific">Streptomonospora nanhaiensis</name>
    <dbReference type="NCBI Taxonomy" id="1323731"/>
    <lineage>
        <taxon>Bacteria</taxon>
        <taxon>Bacillati</taxon>
        <taxon>Actinomycetota</taxon>
        <taxon>Actinomycetes</taxon>
        <taxon>Streptosporangiales</taxon>
        <taxon>Nocardiopsidaceae</taxon>
        <taxon>Streptomonospora</taxon>
    </lineage>
</organism>
<dbReference type="SUPFAM" id="SSF52413">
    <property type="entry name" value="UDP-glucose/GDP-mannose dehydrogenase C-terminal domain"/>
    <property type="match status" value="1"/>
</dbReference>
<dbReference type="Proteomes" id="UP000575985">
    <property type="component" value="Unassembled WGS sequence"/>
</dbReference>
<dbReference type="GO" id="GO:0016616">
    <property type="term" value="F:oxidoreductase activity, acting on the CH-OH group of donors, NAD or NADP as acceptor"/>
    <property type="evidence" value="ECO:0007669"/>
    <property type="project" value="InterPro"/>
</dbReference>
<proteinExistence type="inferred from homology"/>
<evidence type="ECO:0000313" key="5">
    <source>
        <dbReference type="EMBL" id="NYI97736.1"/>
    </source>
</evidence>
<dbReference type="RefSeq" id="WP_308118617.1">
    <property type="nucleotide sequence ID" value="NZ_JACCFO010000001.1"/>
</dbReference>
<dbReference type="PIRSF" id="PIRSF000124">
    <property type="entry name" value="UDPglc_GDPman_dh"/>
    <property type="match status" value="1"/>
</dbReference>
<keyword evidence="2" id="KW-0520">NAD</keyword>
<dbReference type="Pfam" id="PF03720">
    <property type="entry name" value="UDPG_MGDP_dh_C"/>
    <property type="match status" value="1"/>
</dbReference>
<dbReference type="InterPro" id="IPR017476">
    <property type="entry name" value="UDP-Glc/GDP-Man"/>
</dbReference>
<name>A0A853BSN7_9ACTN</name>
<dbReference type="InterPro" id="IPR001732">
    <property type="entry name" value="UDP-Glc/GDP-Man_DH_N"/>
</dbReference>
<dbReference type="SUPFAM" id="SSF51735">
    <property type="entry name" value="NAD(P)-binding Rossmann-fold domains"/>
    <property type="match status" value="1"/>
</dbReference>
<evidence type="ECO:0000256" key="1">
    <source>
        <dbReference type="ARBA" id="ARBA00023002"/>
    </source>
</evidence>
<keyword evidence="6" id="KW-1185">Reference proteome</keyword>
<dbReference type="PANTHER" id="PTHR43491:SF1">
    <property type="entry name" value="UDP-N-ACETYL-D-MANNOSAMINE DEHYDROGENASE"/>
    <property type="match status" value="1"/>
</dbReference>
<dbReference type="InterPro" id="IPR008927">
    <property type="entry name" value="6-PGluconate_DH-like_C_sf"/>
</dbReference>
<keyword evidence="1" id="KW-0560">Oxidoreductase</keyword>
<dbReference type="NCBIfam" id="TIGR03026">
    <property type="entry name" value="NDP-sugDHase"/>
    <property type="match status" value="1"/>
</dbReference>
<dbReference type="AlphaFoldDB" id="A0A853BSN7"/>
<dbReference type="Pfam" id="PF03721">
    <property type="entry name" value="UDPG_MGDP_dh_N"/>
    <property type="match status" value="1"/>
</dbReference>
<dbReference type="GO" id="GO:0016628">
    <property type="term" value="F:oxidoreductase activity, acting on the CH-CH group of donors, NAD or NADP as acceptor"/>
    <property type="evidence" value="ECO:0007669"/>
    <property type="project" value="InterPro"/>
</dbReference>
<dbReference type="Gene3D" id="3.40.50.720">
    <property type="entry name" value="NAD(P)-binding Rossmann-like Domain"/>
    <property type="match status" value="2"/>
</dbReference>